<keyword evidence="1" id="KW-1133">Transmembrane helix</keyword>
<comment type="caution">
    <text evidence="2">The sequence shown here is derived from an EMBL/GenBank/DDBJ whole genome shotgun (WGS) entry which is preliminary data.</text>
</comment>
<organism evidence="2 3">
    <name type="scientific">Halioxenophilus aromaticivorans</name>
    <dbReference type="NCBI Taxonomy" id="1306992"/>
    <lineage>
        <taxon>Bacteria</taxon>
        <taxon>Pseudomonadati</taxon>
        <taxon>Pseudomonadota</taxon>
        <taxon>Gammaproteobacteria</taxon>
        <taxon>Alteromonadales</taxon>
        <taxon>Alteromonadaceae</taxon>
        <taxon>Halioxenophilus</taxon>
    </lineage>
</organism>
<dbReference type="Proteomes" id="UP001409585">
    <property type="component" value="Unassembled WGS sequence"/>
</dbReference>
<keyword evidence="3" id="KW-1185">Reference proteome</keyword>
<evidence type="ECO:0000313" key="3">
    <source>
        <dbReference type="Proteomes" id="UP001409585"/>
    </source>
</evidence>
<proteinExistence type="predicted"/>
<evidence type="ECO:0000313" key="2">
    <source>
        <dbReference type="EMBL" id="GAA4956747.1"/>
    </source>
</evidence>
<dbReference type="RefSeq" id="WP_345426855.1">
    <property type="nucleotide sequence ID" value="NZ_AP031496.1"/>
</dbReference>
<dbReference type="AlphaFoldDB" id="A0AAV3U8G7"/>
<evidence type="ECO:0000256" key="1">
    <source>
        <dbReference type="SAM" id="Phobius"/>
    </source>
</evidence>
<reference evidence="3" key="1">
    <citation type="journal article" date="2019" name="Int. J. Syst. Evol. Microbiol.">
        <title>The Global Catalogue of Microorganisms (GCM) 10K type strain sequencing project: providing services to taxonomists for standard genome sequencing and annotation.</title>
        <authorList>
            <consortium name="The Broad Institute Genomics Platform"/>
            <consortium name="The Broad Institute Genome Sequencing Center for Infectious Disease"/>
            <person name="Wu L."/>
            <person name="Ma J."/>
        </authorList>
    </citation>
    <scope>NUCLEOTIDE SEQUENCE [LARGE SCALE GENOMIC DNA]</scope>
    <source>
        <strain evidence="3">JCM 19134</strain>
    </source>
</reference>
<gene>
    <name evidence="2" type="ORF">GCM10025791_41380</name>
</gene>
<accession>A0AAV3U8G7</accession>
<protein>
    <submittedName>
        <fullName evidence="2">Uncharacterized protein</fullName>
    </submittedName>
</protein>
<keyword evidence="1" id="KW-0472">Membrane</keyword>
<feature type="transmembrane region" description="Helical" evidence="1">
    <location>
        <begin position="21"/>
        <end position="40"/>
    </location>
</feature>
<sequence>MEHLTKAAGDLFKTIDCRKHRNSLIACVVCSVISIVFLLLKSNAADNYTAAMSEMQVQADINEEAKLNLEMYEVYNKLHLSYINQGVVGKPDRLQWLSLIQQLSDQLGMGYVDYTLNPSVKHTDPLSDTFYEPIAGHLTELNIIFSVTNEVVFMQFLEAIRLNAKGVFSLESCTLERNSIDQLTDENEVGFSSNCLLVWHNLDNVTVSQQSETEDV</sequence>
<name>A0AAV3U8G7_9ALTE</name>
<dbReference type="EMBL" id="BAABLX010000073">
    <property type="protein sequence ID" value="GAA4956747.1"/>
    <property type="molecule type" value="Genomic_DNA"/>
</dbReference>
<keyword evidence="1" id="KW-0812">Transmembrane</keyword>